<feature type="compositionally biased region" description="Basic and acidic residues" evidence="1">
    <location>
        <begin position="7"/>
        <end position="22"/>
    </location>
</feature>
<accession>A0A9Q3D1A2</accession>
<dbReference type="Proteomes" id="UP000765509">
    <property type="component" value="Unassembled WGS sequence"/>
</dbReference>
<name>A0A9Q3D1A2_9BASI</name>
<organism evidence="2 3">
    <name type="scientific">Austropuccinia psidii MF-1</name>
    <dbReference type="NCBI Taxonomy" id="1389203"/>
    <lineage>
        <taxon>Eukaryota</taxon>
        <taxon>Fungi</taxon>
        <taxon>Dikarya</taxon>
        <taxon>Basidiomycota</taxon>
        <taxon>Pucciniomycotina</taxon>
        <taxon>Pucciniomycetes</taxon>
        <taxon>Pucciniales</taxon>
        <taxon>Sphaerophragmiaceae</taxon>
        <taxon>Austropuccinia</taxon>
    </lineage>
</organism>
<keyword evidence="3" id="KW-1185">Reference proteome</keyword>
<evidence type="ECO:0000313" key="2">
    <source>
        <dbReference type="EMBL" id="MBW0495004.1"/>
    </source>
</evidence>
<evidence type="ECO:0000256" key="1">
    <source>
        <dbReference type="SAM" id="MobiDB-lite"/>
    </source>
</evidence>
<protein>
    <submittedName>
        <fullName evidence="2">Uncharacterized protein</fullName>
    </submittedName>
</protein>
<dbReference type="AlphaFoldDB" id="A0A9Q3D1A2"/>
<gene>
    <name evidence="2" type="ORF">O181_034719</name>
</gene>
<feature type="compositionally biased region" description="Polar residues" evidence="1">
    <location>
        <begin position="24"/>
        <end position="49"/>
    </location>
</feature>
<evidence type="ECO:0000313" key="3">
    <source>
        <dbReference type="Proteomes" id="UP000765509"/>
    </source>
</evidence>
<comment type="caution">
    <text evidence="2">The sequence shown here is derived from an EMBL/GenBank/DDBJ whole genome shotgun (WGS) entry which is preliminary data.</text>
</comment>
<feature type="region of interest" description="Disordered" evidence="1">
    <location>
        <begin position="1"/>
        <end position="63"/>
    </location>
</feature>
<dbReference type="EMBL" id="AVOT02012867">
    <property type="protein sequence ID" value="MBW0495004.1"/>
    <property type="molecule type" value="Genomic_DNA"/>
</dbReference>
<reference evidence="2" key="1">
    <citation type="submission" date="2021-03" db="EMBL/GenBank/DDBJ databases">
        <title>Draft genome sequence of rust myrtle Austropuccinia psidii MF-1, a brazilian biotype.</title>
        <authorList>
            <person name="Quecine M.C."/>
            <person name="Pachon D.M.R."/>
            <person name="Bonatelli M.L."/>
            <person name="Correr F.H."/>
            <person name="Franceschini L.M."/>
            <person name="Leite T.F."/>
            <person name="Margarido G.R.A."/>
            <person name="Almeida C.A."/>
            <person name="Ferrarezi J.A."/>
            <person name="Labate C.A."/>
        </authorList>
    </citation>
    <scope>NUCLEOTIDE SEQUENCE</scope>
    <source>
        <strain evidence="2">MF-1</strain>
    </source>
</reference>
<sequence>MVNTRKSGADLETYRDNPERVPPRTNSPISDQPSSINNYHSPNNTSFTLPDNMAMSDAHPSEDKDDIISHLQQQLLRFQIEMIMKTIPFINIS</sequence>
<proteinExistence type="predicted"/>